<evidence type="ECO:0000256" key="4">
    <source>
        <dbReference type="ARBA" id="ARBA00022795"/>
    </source>
</evidence>
<evidence type="ECO:0000256" key="2">
    <source>
        <dbReference type="ARBA" id="ARBA00006602"/>
    </source>
</evidence>
<name>A0ABU2BTW9_9ACTN</name>
<evidence type="ECO:0000259" key="7">
    <source>
        <dbReference type="Pfam" id="PF02108"/>
    </source>
</evidence>
<sequence length="235" mass="24503">MTSSSPELARVVPQGTEGVTVRDGGIARHELRGGEWTRFGGDAVRGDAVTEGTLAGLVDQARTAAQAQGFSTGWAEGRRAAQLEAVETARRTASAHAEAEARREAEHQAAVAAVQSLAEQLAAQLSAVCAHVEARALDVALTLTEELLGHELTVAEDPARDAVRRALALLPDEPVTRVRVSPLDGISDELRDLAGTASVVADPSLGRGEVMVHAADVVVDGRVSGAMARVREVLS</sequence>
<dbReference type="PANTHER" id="PTHR34982:SF1">
    <property type="entry name" value="FLAGELLAR ASSEMBLY PROTEIN FLIH"/>
    <property type="match status" value="1"/>
</dbReference>
<organism evidence="8 9">
    <name type="scientific">Nocardioides marmoribigeumensis</name>
    <dbReference type="NCBI Taxonomy" id="433649"/>
    <lineage>
        <taxon>Bacteria</taxon>
        <taxon>Bacillati</taxon>
        <taxon>Actinomycetota</taxon>
        <taxon>Actinomycetes</taxon>
        <taxon>Propionibacteriales</taxon>
        <taxon>Nocardioidaceae</taxon>
        <taxon>Nocardioides</taxon>
    </lineage>
</organism>
<dbReference type="InterPro" id="IPR018035">
    <property type="entry name" value="Flagellar_FliH/T3SS_HrpE"/>
</dbReference>
<dbReference type="InterPro" id="IPR051472">
    <property type="entry name" value="T3SS_Stator/FliH"/>
</dbReference>
<accession>A0ABU2BTW9</accession>
<dbReference type="PANTHER" id="PTHR34982">
    <property type="entry name" value="YOP PROTEINS TRANSLOCATION PROTEIN L"/>
    <property type="match status" value="1"/>
</dbReference>
<keyword evidence="5" id="KW-0653">Protein transport</keyword>
<evidence type="ECO:0000313" key="8">
    <source>
        <dbReference type="EMBL" id="MDR7362070.1"/>
    </source>
</evidence>
<dbReference type="EMBL" id="JAVDYG010000001">
    <property type="protein sequence ID" value="MDR7362070.1"/>
    <property type="molecule type" value="Genomic_DNA"/>
</dbReference>
<dbReference type="RefSeq" id="WP_310301034.1">
    <property type="nucleotide sequence ID" value="NZ_BAAAPS010000008.1"/>
</dbReference>
<keyword evidence="6" id="KW-1006">Bacterial flagellum protein export</keyword>
<feature type="domain" description="Flagellar assembly protein FliH/Type III secretion system HrpE" evidence="7">
    <location>
        <begin position="110"/>
        <end position="225"/>
    </location>
</feature>
<keyword evidence="8" id="KW-0966">Cell projection</keyword>
<evidence type="ECO:0000256" key="3">
    <source>
        <dbReference type="ARBA" id="ARBA00022448"/>
    </source>
</evidence>
<evidence type="ECO:0000256" key="6">
    <source>
        <dbReference type="ARBA" id="ARBA00023225"/>
    </source>
</evidence>
<keyword evidence="9" id="KW-1185">Reference proteome</keyword>
<reference evidence="8 9" key="1">
    <citation type="submission" date="2023-07" db="EMBL/GenBank/DDBJ databases">
        <title>Sequencing the genomes of 1000 actinobacteria strains.</title>
        <authorList>
            <person name="Klenk H.-P."/>
        </authorList>
    </citation>
    <scope>NUCLEOTIDE SEQUENCE [LARGE SCALE GENOMIC DNA]</scope>
    <source>
        <strain evidence="8 9">DSM 19426</strain>
    </source>
</reference>
<proteinExistence type="inferred from homology"/>
<dbReference type="Proteomes" id="UP001183648">
    <property type="component" value="Unassembled WGS sequence"/>
</dbReference>
<evidence type="ECO:0000313" key="9">
    <source>
        <dbReference type="Proteomes" id="UP001183648"/>
    </source>
</evidence>
<keyword evidence="8" id="KW-0282">Flagellum</keyword>
<protein>
    <submittedName>
        <fullName evidence="8">Flagellar assembly protein FliH</fullName>
    </submittedName>
</protein>
<keyword evidence="8" id="KW-0969">Cilium</keyword>
<comment type="function">
    <text evidence="1">Needed for flagellar regrowth and assembly.</text>
</comment>
<gene>
    <name evidence="8" type="ORF">J2S63_001623</name>
</gene>
<evidence type="ECO:0000256" key="5">
    <source>
        <dbReference type="ARBA" id="ARBA00022927"/>
    </source>
</evidence>
<evidence type="ECO:0000256" key="1">
    <source>
        <dbReference type="ARBA" id="ARBA00003041"/>
    </source>
</evidence>
<keyword evidence="4" id="KW-1005">Bacterial flagellum biogenesis</keyword>
<comment type="similarity">
    <text evidence="2">Belongs to the FliH family.</text>
</comment>
<dbReference type="Pfam" id="PF02108">
    <property type="entry name" value="FliH"/>
    <property type="match status" value="1"/>
</dbReference>
<keyword evidence="3" id="KW-0813">Transport</keyword>
<comment type="caution">
    <text evidence="8">The sequence shown here is derived from an EMBL/GenBank/DDBJ whole genome shotgun (WGS) entry which is preliminary data.</text>
</comment>